<keyword evidence="7" id="KW-0963">Cytoplasm</keyword>
<dbReference type="Pfam" id="PF01634">
    <property type="entry name" value="HisG"/>
    <property type="match status" value="1"/>
</dbReference>
<keyword evidence="17" id="KW-1185">Reference proteome</keyword>
<dbReference type="GO" id="GO:0003879">
    <property type="term" value="F:ATP phosphoribosyltransferase activity"/>
    <property type="evidence" value="ECO:0007669"/>
    <property type="project" value="UniProtKB-EC"/>
</dbReference>
<dbReference type="HAMAP" id="MF_00079">
    <property type="entry name" value="HisG_Long"/>
    <property type="match status" value="1"/>
</dbReference>
<dbReference type="FunFam" id="3.30.70.120:FF:000003">
    <property type="entry name" value="ATP phosphoribosyltransferase"/>
    <property type="match status" value="1"/>
</dbReference>
<sequence>MELFSDLNDRLLFAVPKKGRLHEKCLEFLAGADIQFHRKPRHDIALVKNHPMALVFLPAADIAKFVGLGKVDLGITGEDIIAETFLDQAERQSRIRQVMPLNFGRCRLAVQTPVKTGPTNVADLVGKRIVTSFEGLTKQYFKALEANQSNQPAAEITDAAMQTSVEFVGGSVEAACALGLADAIVDLVESGDTMRAAGLQAIGTVLESQAVLIANSRTKFSDLVAMIQARIEGVIASRKYVYVNYNIRRADLEQARDVTPGHRAPTITALLDPDWVAVSAMVLSAEVANVMDRLKTLGATDILVFTISNCRV</sequence>
<organism evidence="16 17">
    <name type="scientific">Dimargaris verticillata</name>
    <dbReference type="NCBI Taxonomy" id="2761393"/>
    <lineage>
        <taxon>Eukaryota</taxon>
        <taxon>Fungi</taxon>
        <taxon>Fungi incertae sedis</taxon>
        <taxon>Zoopagomycota</taxon>
        <taxon>Kickxellomycotina</taxon>
        <taxon>Dimargaritomycetes</taxon>
        <taxon>Dimargaritales</taxon>
        <taxon>Dimargaritaceae</taxon>
        <taxon>Dimargaris</taxon>
    </lineage>
</organism>
<gene>
    <name evidence="16" type="primary">HIS1</name>
    <name evidence="16" type="ORF">H4R34_002651</name>
</gene>
<evidence type="ECO:0000256" key="5">
    <source>
        <dbReference type="ARBA" id="ARBA00011946"/>
    </source>
</evidence>
<protein>
    <recommendedName>
        <fullName evidence="6">ATP phosphoribosyltransferase</fullName>
        <ecNumber evidence="5">2.4.2.17</ecNumber>
    </recommendedName>
</protein>
<dbReference type="OrthoDB" id="2574at2759"/>
<evidence type="ECO:0000256" key="4">
    <source>
        <dbReference type="ARBA" id="ARBA00009372"/>
    </source>
</evidence>
<evidence type="ECO:0000256" key="1">
    <source>
        <dbReference type="ARBA" id="ARBA00000915"/>
    </source>
</evidence>
<dbReference type="Pfam" id="PF08029">
    <property type="entry name" value="HisG_C"/>
    <property type="match status" value="1"/>
</dbReference>
<evidence type="ECO:0000256" key="3">
    <source>
        <dbReference type="ARBA" id="ARBA00004667"/>
    </source>
</evidence>
<accession>A0A9W8E9S7</accession>
<dbReference type="InterPro" id="IPR001348">
    <property type="entry name" value="ATP_PRibTrfase_HisG"/>
</dbReference>
<evidence type="ECO:0000256" key="7">
    <source>
        <dbReference type="ARBA" id="ARBA00022490"/>
    </source>
</evidence>
<feature type="domain" description="Histidine biosynthesis HisG C-terminal" evidence="15">
    <location>
        <begin position="238"/>
        <end position="309"/>
    </location>
</feature>
<dbReference type="SUPFAM" id="SSF53850">
    <property type="entry name" value="Periplasmic binding protein-like II"/>
    <property type="match status" value="1"/>
</dbReference>
<evidence type="ECO:0000259" key="15">
    <source>
        <dbReference type="Pfam" id="PF08029"/>
    </source>
</evidence>
<dbReference type="InterPro" id="IPR013115">
    <property type="entry name" value="HisG_C"/>
</dbReference>
<dbReference type="AlphaFoldDB" id="A0A9W8E9S7"/>
<dbReference type="Proteomes" id="UP001151582">
    <property type="component" value="Unassembled WGS sequence"/>
</dbReference>
<dbReference type="GO" id="GO:0005737">
    <property type="term" value="C:cytoplasm"/>
    <property type="evidence" value="ECO:0007669"/>
    <property type="project" value="UniProtKB-SubCell"/>
</dbReference>
<keyword evidence="9 16" id="KW-0328">Glycosyltransferase</keyword>
<dbReference type="NCBIfam" id="TIGR03455">
    <property type="entry name" value="HisG_C-term"/>
    <property type="match status" value="1"/>
</dbReference>
<feature type="domain" description="ATP phosphoribosyltransferase catalytic" evidence="14">
    <location>
        <begin position="59"/>
        <end position="232"/>
    </location>
</feature>
<comment type="subcellular location">
    <subcellularLocation>
        <location evidence="2">Cytoplasm</location>
    </subcellularLocation>
</comment>
<dbReference type="PANTHER" id="PTHR21403:SF8">
    <property type="entry name" value="ATP PHOSPHORIBOSYLTRANSFERASE"/>
    <property type="match status" value="1"/>
</dbReference>
<comment type="caution">
    <text evidence="16">The sequence shown here is derived from an EMBL/GenBank/DDBJ whole genome shotgun (WGS) entry which is preliminary data.</text>
</comment>
<evidence type="ECO:0000256" key="9">
    <source>
        <dbReference type="ARBA" id="ARBA00022676"/>
    </source>
</evidence>
<dbReference type="InterPro" id="IPR020621">
    <property type="entry name" value="ATP-PRT_HisG_long"/>
</dbReference>
<proteinExistence type="inferred from homology"/>
<evidence type="ECO:0000256" key="12">
    <source>
        <dbReference type="ARBA" id="ARBA00022840"/>
    </source>
</evidence>
<dbReference type="InterPro" id="IPR011322">
    <property type="entry name" value="N-reg_PII-like_a/b"/>
</dbReference>
<evidence type="ECO:0000313" key="16">
    <source>
        <dbReference type="EMBL" id="KAJ1979909.1"/>
    </source>
</evidence>
<keyword evidence="13" id="KW-0368">Histidine biosynthesis</keyword>
<comment type="catalytic activity">
    <reaction evidence="1">
        <text>1-(5-phospho-beta-D-ribosyl)-ATP + diphosphate = 5-phospho-alpha-D-ribose 1-diphosphate + ATP</text>
        <dbReference type="Rhea" id="RHEA:18473"/>
        <dbReference type="ChEBI" id="CHEBI:30616"/>
        <dbReference type="ChEBI" id="CHEBI:33019"/>
        <dbReference type="ChEBI" id="CHEBI:58017"/>
        <dbReference type="ChEBI" id="CHEBI:73183"/>
        <dbReference type="EC" id="2.4.2.17"/>
    </reaction>
</comment>
<comment type="pathway">
    <text evidence="3">Amino-acid biosynthesis; L-histidine biosynthesis; L-histidine from 5-phospho-alpha-D-ribose 1-diphosphate: step 1/9.</text>
</comment>
<evidence type="ECO:0000256" key="2">
    <source>
        <dbReference type="ARBA" id="ARBA00004496"/>
    </source>
</evidence>
<dbReference type="InterPro" id="IPR015867">
    <property type="entry name" value="N-reg_PII/ATP_PRibTrfase_C"/>
</dbReference>
<reference evidence="16" key="1">
    <citation type="submission" date="2022-07" db="EMBL/GenBank/DDBJ databases">
        <title>Phylogenomic reconstructions and comparative analyses of Kickxellomycotina fungi.</title>
        <authorList>
            <person name="Reynolds N.K."/>
            <person name="Stajich J.E."/>
            <person name="Barry K."/>
            <person name="Grigoriev I.V."/>
            <person name="Crous P."/>
            <person name="Smith M.E."/>
        </authorList>
    </citation>
    <scope>NUCLEOTIDE SEQUENCE</scope>
    <source>
        <strain evidence="16">RSA 567</strain>
    </source>
</reference>
<dbReference type="InterPro" id="IPR018198">
    <property type="entry name" value="ATP_PRibTrfase_CS"/>
</dbReference>
<keyword evidence="10 16" id="KW-0808">Transferase</keyword>
<evidence type="ECO:0000256" key="8">
    <source>
        <dbReference type="ARBA" id="ARBA00022605"/>
    </source>
</evidence>
<keyword evidence="8" id="KW-0028">Amino-acid biosynthesis</keyword>
<dbReference type="EC" id="2.4.2.17" evidence="5"/>
<dbReference type="EMBL" id="JANBQB010000195">
    <property type="protein sequence ID" value="KAJ1979909.1"/>
    <property type="molecule type" value="Genomic_DNA"/>
</dbReference>
<dbReference type="FunFam" id="3.40.190.10:FF:000123">
    <property type="entry name" value="HIS1p ATP phosphoribosyltransferase"/>
    <property type="match status" value="1"/>
</dbReference>
<dbReference type="GO" id="GO:0005524">
    <property type="term" value="F:ATP binding"/>
    <property type="evidence" value="ECO:0007669"/>
    <property type="project" value="UniProtKB-KW"/>
</dbReference>
<dbReference type="NCBIfam" id="TIGR00070">
    <property type="entry name" value="hisG"/>
    <property type="match status" value="1"/>
</dbReference>
<keyword evidence="11" id="KW-0547">Nucleotide-binding</keyword>
<evidence type="ECO:0000256" key="10">
    <source>
        <dbReference type="ARBA" id="ARBA00022679"/>
    </source>
</evidence>
<evidence type="ECO:0000256" key="6">
    <source>
        <dbReference type="ARBA" id="ARBA00020998"/>
    </source>
</evidence>
<name>A0A9W8E9S7_9FUNG</name>
<evidence type="ECO:0000256" key="13">
    <source>
        <dbReference type="ARBA" id="ARBA00023102"/>
    </source>
</evidence>
<evidence type="ECO:0000259" key="14">
    <source>
        <dbReference type="Pfam" id="PF01634"/>
    </source>
</evidence>
<dbReference type="PROSITE" id="PS01316">
    <property type="entry name" value="ATP_P_PHORIBOSYLTR"/>
    <property type="match status" value="1"/>
</dbReference>
<dbReference type="InterPro" id="IPR013820">
    <property type="entry name" value="ATP_PRibTrfase_cat"/>
</dbReference>
<comment type="similarity">
    <text evidence="4">Belongs to the ATP phosphoribosyltransferase family.</text>
</comment>
<evidence type="ECO:0000313" key="17">
    <source>
        <dbReference type="Proteomes" id="UP001151582"/>
    </source>
</evidence>
<dbReference type="GO" id="GO:0000105">
    <property type="term" value="P:L-histidine biosynthetic process"/>
    <property type="evidence" value="ECO:0007669"/>
    <property type="project" value="UniProtKB-KW"/>
</dbReference>
<keyword evidence="12" id="KW-0067">ATP-binding</keyword>
<dbReference type="GO" id="GO:0000287">
    <property type="term" value="F:magnesium ion binding"/>
    <property type="evidence" value="ECO:0007669"/>
    <property type="project" value="InterPro"/>
</dbReference>
<dbReference type="Gene3D" id="3.40.190.10">
    <property type="entry name" value="Periplasmic binding protein-like II"/>
    <property type="match status" value="2"/>
</dbReference>
<dbReference type="PANTHER" id="PTHR21403">
    <property type="entry name" value="ATP PHOSPHORIBOSYLTRANSFERASE ATP-PRTASE"/>
    <property type="match status" value="1"/>
</dbReference>
<dbReference type="SUPFAM" id="SSF54913">
    <property type="entry name" value="GlnB-like"/>
    <property type="match status" value="1"/>
</dbReference>
<evidence type="ECO:0000256" key="11">
    <source>
        <dbReference type="ARBA" id="ARBA00022741"/>
    </source>
</evidence>
<dbReference type="Gene3D" id="3.30.70.120">
    <property type="match status" value="1"/>
</dbReference>